<dbReference type="Proteomes" id="UP001200145">
    <property type="component" value="Unassembled WGS sequence"/>
</dbReference>
<organism evidence="1 2">
    <name type="scientific">Flavihumibacter fluminis</name>
    <dbReference type="NCBI Taxonomy" id="2909236"/>
    <lineage>
        <taxon>Bacteria</taxon>
        <taxon>Pseudomonadati</taxon>
        <taxon>Bacteroidota</taxon>
        <taxon>Chitinophagia</taxon>
        <taxon>Chitinophagales</taxon>
        <taxon>Chitinophagaceae</taxon>
        <taxon>Flavihumibacter</taxon>
    </lineage>
</organism>
<evidence type="ECO:0000313" key="1">
    <source>
        <dbReference type="EMBL" id="MCF1716208.1"/>
    </source>
</evidence>
<keyword evidence="2" id="KW-1185">Reference proteome</keyword>
<comment type="caution">
    <text evidence="1">The sequence shown here is derived from an EMBL/GenBank/DDBJ whole genome shotgun (WGS) entry which is preliminary data.</text>
</comment>
<gene>
    <name evidence="1" type="ORF">L0U88_16320</name>
</gene>
<evidence type="ECO:0008006" key="3">
    <source>
        <dbReference type="Google" id="ProtNLM"/>
    </source>
</evidence>
<evidence type="ECO:0000313" key="2">
    <source>
        <dbReference type="Proteomes" id="UP001200145"/>
    </source>
</evidence>
<sequence>MIEYKKMRILIILLLLGIFSNLTAQPTVIKGEVRHLTAEEKIMDSANRHCIETNSYTPKQRLQNYPFNRAKQVQLLSFDMPANVIMGGEVPVKKGIINQERVKEIITLSASQIDSLTHILYNISYQGPFFTIDEGLCYSPRNAILFNDSKGKTFAFIEVCFQCTGNRLSSKKVKGGDFCDEKYELLRNYFRNAGVLFGTEKRIYSDEE</sequence>
<proteinExistence type="predicted"/>
<accession>A0ABS9BM74</accession>
<protein>
    <recommendedName>
        <fullName evidence="3">GLPGLI family protein</fullName>
    </recommendedName>
</protein>
<name>A0ABS9BM74_9BACT</name>
<reference evidence="1 2" key="1">
    <citation type="submission" date="2022-01" db="EMBL/GenBank/DDBJ databases">
        <title>Flavihumibacter sp. nov., isolated from sediment of a river.</title>
        <authorList>
            <person name="Liu H."/>
        </authorList>
    </citation>
    <scope>NUCLEOTIDE SEQUENCE [LARGE SCALE GENOMIC DNA]</scope>
    <source>
        <strain evidence="1 2">RY-1</strain>
    </source>
</reference>
<dbReference type="EMBL" id="JAKEVY010000004">
    <property type="protein sequence ID" value="MCF1716208.1"/>
    <property type="molecule type" value="Genomic_DNA"/>
</dbReference>
<dbReference type="RefSeq" id="WP_234867202.1">
    <property type="nucleotide sequence ID" value="NZ_JAKEVY010000004.1"/>
</dbReference>